<dbReference type="InterPro" id="IPR002347">
    <property type="entry name" value="SDR_fam"/>
</dbReference>
<dbReference type="InterPro" id="IPR057326">
    <property type="entry name" value="KR_dom"/>
</dbReference>
<proteinExistence type="inferred from homology"/>
<sequence>MLEALSLNGKTVVITGGGTGLGKEMTLAMARAGADLVIAARRLAPIEEVAQQVRAIGRKAEAVTTDATDTESVRSLFKHAIKEFGKVDILFNNAGIVREDGPKPIWEITDESWKIGIDVNLSTAFYCSRAISKHMADRGSGKIVNVSSGYGFRGGRDNYMYAAGKGGIVNLTRAMATSLGKYGITTNCIVPGFIPTEITDPDSERSRQRGRFIPIGRTGTPREMGPLAVFLASSASNYMNGEFMAIDGGGLAGGIAPTGHAPEIPLNV</sequence>
<gene>
    <name evidence="3" type="ORF">METZ01_LOCUS92756</name>
</gene>
<organism evidence="3">
    <name type="scientific">marine metagenome</name>
    <dbReference type="NCBI Taxonomy" id="408172"/>
    <lineage>
        <taxon>unclassified sequences</taxon>
        <taxon>metagenomes</taxon>
        <taxon>ecological metagenomes</taxon>
    </lineage>
</organism>
<dbReference type="GO" id="GO:0016616">
    <property type="term" value="F:oxidoreductase activity, acting on the CH-OH group of donors, NAD or NADP as acceptor"/>
    <property type="evidence" value="ECO:0007669"/>
    <property type="project" value="TreeGrafter"/>
</dbReference>
<reference evidence="3" key="1">
    <citation type="submission" date="2018-05" db="EMBL/GenBank/DDBJ databases">
        <authorList>
            <person name="Lanie J.A."/>
            <person name="Ng W.-L."/>
            <person name="Kazmierczak K.M."/>
            <person name="Andrzejewski T.M."/>
            <person name="Davidsen T.M."/>
            <person name="Wayne K.J."/>
            <person name="Tettelin H."/>
            <person name="Glass J.I."/>
            <person name="Rusch D."/>
            <person name="Podicherti R."/>
            <person name="Tsui H.-C.T."/>
            <person name="Winkler M.E."/>
        </authorList>
    </citation>
    <scope>NUCLEOTIDE SEQUENCE</scope>
</reference>
<evidence type="ECO:0000256" key="1">
    <source>
        <dbReference type="ARBA" id="ARBA00006484"/>
    </source>
</evidence>
<evidence type="ECO:0000313" key="3">
    <source>
        <dbReference type="EMBL" id="SVA39902.1"/>
    </source>
</evidence>
<evidence type="ECO:0000259" key="2">
    <source>
        <dbReference type="SMART" id="SM00822"/>
    </source>
</evidence>
<dbReference type="SMART" id="SM00822">
    <property type="entry name" value="PKS_KR"/>
    <property type="match status" value="1"/>
</dbReference>
<protein>
    <recommendedName>
        <fullName evidence="2">Ketoreductase domain-containing protein</fullName>
    </recommendedName>
</protein>
<dbReference type="AlphaFoldDB" id="A0A381VHY6"/>
<accession>A0A381VHY6</accession>
<dbReference type="PROSITE" id="PS00061">
    <property type="entry name" value="ADH_SHORT"/>
    <property type="match status" value="1"/>
</dbReference>
<dbReference type="PRINTS" id="PR00081">
    <property type="entry name" value="GDHRDH"/>
</dbReference>
<dbReference type="Gene3D" id="3.40.50.720">
    <property type="entry name" value="NAD(P)-binding Rossmann-like Domain"/>
    <property type="match status" value="1"/>
</dbReference>
<dbReference type="Pfam" id="PF00106">
    <property type="entry name" value="adh_short"/>
    <property type="match status" value="1"/>
</dbReference>
<dbReference type="PANTHER" id="PTHR42760">
    <property type="entry name" value="SHORT-CHAIN DEHYDROGENASES/REDUCTASES FAMILY MEMBER"/>
    <property type="match status" value="1"/>
</dbReference>
<dbReference type="SUPFAM" id="SSF51735">
    <property type="entry name" value="NAD(P)-binding Rossmann-fold domains"/>
    <property type="match status" value="1"/>
</dbReference>
<dbReference type="FunFam" id="3.40.50.720:FF:000084">
    <property type="entry name" value="Short-chain dehydrogenase reductase"/>
    <property type="match status" value="1"/>
</dbReference>
<dbReference type="EMBL" id="UINC01008877">
    <property type="protein sequence ID" value="SVA39902.1"/>
    <property type="molecule type" value="Genomic_DNA"/>
</dbReference>
<dbReference type="InterPro" id="IPR036291">
    <property type="entry name" value="NAD(P)-bd_dom_sf"/>
</dbReference>
<feature type="domain" description="Ketoreductase" evidence="2">
    <location>
        <begin position="10"/>
        <end position="192"/>
    </location>
</feature>
<name>A0A381VHY6_9ZZZZ</name>
<dbReference type="InterPro" id="IPR020904">
    <property type="entry name" value="Sc_DH/Rdtase_CS"/>
</dbReference>
<comment type="similarity">
    <text evidence="1">Belongs to the short-chain dehydrogenases/reductases (SDR) family.</text>
</comment>
<dbReference type="PRINTS" id="PR00080">
    <property type="entry name" value="SDRFAMILY"/>
</dbReference>